<dbReference type="AlphaFoldDB" id="A0A382V7J4"/>
<name>A0A382V7J4_9ZZZZ</name>
<protein>
    <submittedName>
        <fullName evidence="1">Uncharacterized protein</fullName>
    </submittedName>
</protein>
<accession>A0A382V7J4</accession>
<reference evidence="1" key="1">
    <citation type="submission" date="2018-05" db="EMBL/GenBank/DDBJ databases">
        <authorList>
            <person name="Lanie J.A."/>
            <person name="Ng W.-L."/>
            <person name="Kazmierczak K.M."/>
            <person name="Andrzejewski T.M."/>
            <person name="Davidsen T.M."/>
            <person name="Wayne K.J."/>
            <person name="Tettelin H."/>
            <person name="Glass J.I."/>
            <person name="Rusch D."/>
            <person name="Podicherti R."/>
            <person name="Tsui H.-C.T."/>
            <person name="Winkler M.E."/>
        </authorList>
    </citation>
    <scope>NUCLEOTIDE SEQUENCE</scope>
</reference>
<proteinExistence type="predicted"/>
<evidence type="ECO:0000313" key="1">
    <source>
        <dbReference type="EMBL" id="SVD41888.1"/>
    </source>
</evidence>
<organism evidence="1">
    <name type="scientific">marine metagenome</name>
    <dbReference type="NCBI Taxonomy" id="408172"/>
    <lineage>
        <taxon>unclassified sequences</taxon>
        <taxon>metagenomes</taxon>
        <taxon>ecological metagenomes</taxon>
    </lineage>
</organism>
<dbReference type="EMBL" id="UINC01149420">
    <property type="protein sequence ID" value="SVD41888.1"/>
    <property type="molecule type" value="Genomic_DNA"/>
</dbReference>
<feature type="non-terminal residue" evidence="1">
    <location>
        <position position="36"/>
    </location>
</feature>
<sequence length="36" mass="4298">MIVNNSVYFKDELETFLETNSFNSTYINELIKFVSF</sequence>
<gene>
    <name evidence="1" type="ORF">METZ01_LOCUS394742</name>
</gene>